<dbReference type="GO" id="GO:0006508">
    <property type="term" value="P:proteolysis"/>
    <property type="evidence" value="ECO:0007669"/>
    <property type="project" value="InterPro"/>
</dbReference>
<evidence type="ECO:0000256" key="9">
    <source>
        <dbReference type="ARBA" id="ARBA00023163"/>
    </source>
</evidence>
<dbReference type="GO" id="GO:0009432">
    <property type="term" value="P:SOS response"/>
    <property type="evidence" value="ECO:0007669"/>
    <property type="project" value="UniProtKB-UniRule"/>
</dbReference>
<dbReference type="InterPro" id="IPR036390">
    <property type="entry name" value="WH_DNA-bd_sf"/>
</dbReference>
<keyword evidence="11 12" id="KW-0742">SOS response</keyword>
<evidence type="ECO:0000256" key="5">
    <source>
        <dbReference type="ARBA" id="ARBA00022801"/>
    </source>
</evidence>
<reference evidence="16" key="1">
    <citation type="journal article" date="2020" name="mSystems">
        <title>Genome- and Community-Level Interaction Insights into Carbon Utilization and Element Cycling Functions of Hydrothermarchaeota in Hydrothermal Sediment.</title>
        <authorList>
            <person name="Zhou Z."/>
            <person name="Liu Y."/>
            <person name="Xu W."/>
            <person name="Pan J."/>
            <person name="Luo Z.H."/>
            <person name="Li M."/>
        </authorList>
    </citation>
    <scope>NUCLEOTIDE SEQUENCE [LARGE SCALE GENOMIC DNA]</scope>
    <source>
        <strain evidence="16">HyVt-28</strain>
    </source>
</reference>
<dbReference type="InterPro" id="IPR006197">
    <property type="entry name" value="Peptidase_S24_LexA"/>
</dbReference>
<evidence type="ECO:0000256" key="4">
    <source>
        <dbReference type="ARBA" id="ARBA00022763"/>
    </source>
</evidence>
<keyword evidence="7 12" id="KW-0805">Transcription regulation</keyword>
<comment type="function">
    <text evidence="12">Represses a number of genes involved in the response to DNA damage (SOS response), including recA and lexA. In the presence of single-stranded DNA, RecA interacts with LexA causing an autocatalytic cleavage which disrupts the DNA-binding part of LexA, leading to derepression of the SOS regulon and eventually DNA repair.</text>
</comment>
<dbReference type="GO" id="GO:0004252">
    <property type="term" value="F:serine-type endopeptidase activity"/>
    <property type="evidence" value="ECO:0007669"/>
    <property type="project" value="UniProtKB-UniRule"/>
</dbReference>
<dbReference type="HAMAP" id="MF_00015">
    <property type="entry name" value="LexA"/>
    <property type="match status" value="1"/>
</dbReference>
<dbReference type="InterPro" id="IPR050077">
    <property type="entry name" value="LexA_repressor"/>
</dbReference>
<gene>
    <name evidence="12 16" type="primary">lexA</name>
    <name evidence="16" type="ORF">ENH14_01305</name>
</gene>
<dbReference type="PRINTS" id="PR00726">
    <property type="entry name" value="LEXASERPTASE"/>
</dbReference>
<evidence type="ECO:0000259" key="15">
    <source>
        <dbReference type="Pfam" id="PF01726"/>
    </source>
</evidence>
<dbReference type="SUPFAM" id="SSF46785">
    <property type="entry name" value="Winged helix' DNA-binding domain"/>
    <property type="match status" value="1"/>
</dbReference>
<dbReference type="GO" id="GO:0006260">
    <property type="term" value="P:DNA replication"/>
    <property type="evidence" value="ECO:0007669"/>
    <property type="project" value="UniProtKB-UniRule"/>
</dbReference>
<dbReference type="Proteomes" id="UP000886381">
    <property type="component" value="Unassembled WGS sequence"/>
</dbReference>
<comment type="caution">
    <text evidence="12">Lacks conserved residue(s) required for the propagation of feature annotation.</text>
</comment>
<keyword evidence="2 12" id="KW-0678">Repressor</keyword>
<dbReference type="InterPro" id="IPR036388">
    <property type="entry name" value="WH-like_DNA-bd_sf"/>
</dbReference>
<comment type="catalytic activity">
    <reaction evidence="12">
        <text>Hydrolysis of Ala-|-Gly bond in repressor LexA.</text>
        <dbReference type="EC" id="3.4.21.88"/>
    </reaction>
</comment>
<keyword evidence="8 12" id="KW-0238">DNA-binding</keyword>
<dbReference type="EMBL" id="DRDR01000058">
    <property type="protein sequence ID" value="HDL60072.1"/>
    <property type="molecule type" value="Genomic_DNA"/>
</dbReference>
<dbReference type="InterPro" id="IPR039418">
    <property type="entry name" value="LexA-like"/>
</dbReference>
<dbReference type="FunFam" id="2.10.109.10:FF:000001">
    <property type="entry name" value="LexA repressor"/>
    <property type="match status" value="1"/>
</dbReference>
<comment type="subunit">
    <text evidence="12">Homodimer.</text>
</comment>
<evidence type="ECO:0000259" key="14">
    <source>
        <dbReference type="Pfam" id="PF00717"/>
    </source>
</evidence>
<proteinExistence type="inferred from homology"/>
<dbReference type="GO" id="GO:0045892">
    <property type="term" value="P:negative regulation of DNA-templated transcription"/>
    <property type="evidence" value="ECO:0007669"/>
    <property type="project" value="UniProtKB-UniRule"/>
</dbReference>
<evidence type="ECO:0000256" key="7">
    <source>
        <dbReference type="ARBA" id="ARBA00023015"/>
    </source>
</evidence>
<evidence type="ECO:0000256" key="11">
    <source>
        <dbReference type="ARBA" id="ARBA00023236"/>
    </source>
</evidence>
<dbReference type="NCBIfam" id="TIGR00498">
    <property type="entry name" value="lexA"/>
    <property type="match status" value="1"/>
</dbReference>
<dbReference type="PANTHER" id="PTHR33516:SF2">
    <property type="entry name" value="LEXA REPRESSOR-RELATED"/>
    <property type="match status" value="1"/>
</dbReference>
<dbReference type="EC" id="3.4.21.88" evidence="12"/>
<feature type="domain" description="LexA repressor DNA-binding" evidence="15">
    <location>
        <begin position="4"/>
        <end position="69"/>
    </location>
</feature>
<dbReference type="InterPro" id="IPR015927">
    <property type="entry name" value="Peptidase_S24_S26A/B/C"/>
</dbReference>
<sequence length="208" mass="23150">MNTRELTGRQKEVLRFIENFLLTRGFPPTLREIAEGIGLGIKNIASVQKHLKSLEKKGYIKRIPRKTRGIELTSLKLSNLNIIPIIGKVQAGLPIPAFEDVEGTIAVDSLFVRNADGTIALRVKGESMKNAGILPGDVVVVKLNEQINDNDIVVAFVDGEVTIKRIKRKEDTIDLVPENPEFDVITIKSNEERLYILGKVVAVFRRIG</sequence>
<evidence type="ECO:0000256" key="2">
    <source>
        <dbReference type="ARBA" id="ARBA00022491"/>
    </source>
</evidence>
<evidence type="ECO:0000256" key="1">
    <source>
        <dbReference type="ARBA" id="ARBA00007484"/>
    </source>
</evidence>
<accession>A0A7V0LTQ8</accession>
<dbReference type="GO" id="GO:0003677">
    <property type="term" value="F:DNA binding"/>
    <property type="evidence" value="ECO:0007669"/>
    <property type="project" value="UniProtKB-UniRule"/>
</dbReference>
<evidence type="ECO:0000313" key="16">
    <source>
        <dbReference type="EMBL" id="HDL60072.1"/>
    </source>
</evidence>
<dbReference type="GO" id="GO:0006281">
    <property type="term" value="P:DNA repair"/>
    <property type="evidence" value="ECO:0007669"/>
    <property type="project" value="UniProtKB-UniRule"/>
</dbReference>
<keyword evidence="10 12" id="KW-0234">DNA repair</keyword>
<dbReference type="InterPro" id="IPR006199">
    <property type="entry name" value="LexA_DNA-bd_dom"/>
</dbReference>
<keyword evidence="6 12" id="KW-0068">Autocatalytic cleavage</keyword>
<dbReference type="InterPro" id="IPR006200">
    <property type="entry name" value="LexA"/>
</dbReference>
<keyword evidence="5 12" id="KW-0378">Hydrolase</keyword>
<dbReference type="Pfam" id="PF01726">
    <property type="entry name" value="LexA_DNA_bind"/>
    <property type="match status" value="1"/>
</dbReference>
<evidence type="ECO:0000256" key="3">
    <source>
        <dbReference type="ARBA" id="ARBA00022705"/>
    </source>
</evidence>
<protein>
    <recommendedName>
        <fullName evidence="12">LexA repressor</fullName>
        <ecNumber evidence="12">3.4.21.88</ecNumber>
    </recommendedName>
</protein>
<evidence type="ECO:0000256" key="6">
    <source>
        <dbReference type="ARBA" id="ARBA00022813"/>
    </source>
</evidence>
<feature type="active site" description="For autocatalytic cleavage activity" evidence="12">
    <location>
        <position position="164"/>
    </location>
</feature>
<dbReference type="Gene3D" id="2.10.109.10">
    <property type="entry name" value="Umud Fragment, subunit A"/>
    <property type="match status" value="1"/>
</dbReference>
<dbReference type="AlphaFoldDB" id="A0A7V0LTQ8"/>
<name>A0A7V0LTQ8_UNCW3</name>
<dbReference type="Gene3D" id="1.10.10.10">
    <property type="entry name" value="Winged helix-like DNA-binding domain superfamily/Winged helix DNA-binding domain"/>
    <property type="match status" value="1"/>
</dbReference>
<dbReference type="SUPFAM" id="SSF51306">
    <property type="entry name" value="LexA/Signal peptidase"/>
    <property type="match status" value="1"/>
</dbReference>
<keyword evidence="3 12" id="KW-0235">DNA replication</keyword>
<feature type="active site" description="For autocatalytic cleavage activity" evidence="12">
    <location>
        <position position="127"/>
    </location>
</feature>
<keyword evidence="4 12" id="KW-0227">DNA damage</keyword>
<evidence type="ECO:0000256" key="12">
    <source>
        <dbReference type="HAMAP-Rule" id="MF_00015"/>
    </source>
</evidence>
<dbReference type="CDD" id="cd06529">
    <property type="entry name" value="S24_LexA-like"/>
    <property type="match status" value="1"/>
</dbReference>
<comment type="similarity">
    <text evidence="1 12 13">Belongs to the peptidase S24 family.</text>
</comment>
<keyword evidence="9 12" id="KW-0804">Transcription</keyword>
<evidence type="ECO:0000256" key="10">
    <source>
        <dbReference type="ARBA" id="ARBA00023204"/>
    </source>
</evidence>
<dbReference type="InterPro" id="IPR036286">
    <property type="entry name" value="LexA/Signal_pep-like_sf"/>
</dbReference>
<feature type="site" description="Cleavage; by autolysis" evidence="12">
    <location>
        <begin position="91"/>
        <end position="92"/>
    </location>
</feature>
<organism evidence="16">
    <name type="scientific">candidate division WOR-3 bacterium</name>
    <dbReference type="NCBI Taxonomy" id="2052148"/>
    <lineage>
        <taxon>Bacteria</taxon>
        <taxon>Bacteria division WOR-3</taxon>
    </lineage>
</organism>
<evidence type="ECO:0000256" key="13">
    <source>
        <dbReference type="RuleBase" id="RU003991"/>
    </source>
</evidence>
<comment type="caution">
    <text evidence="16">The sequence shown here is derived from an EMBL/GenBank/DDBJ whole genome shotgun (WGS) entry which is preliminary data.</text>
</comment>
<evidence type="ECO:0000256" key="8">
    <source>
        <dbReference type="ARBA" id="ARBA00023125"/>
    </source>
</evidence>
<dbReference type="Pfam" id="PF00717">
    <property type="entry name" value="Peptidase_S24"/>
    <property type="match status" value="1"/>
</dbReference>
<dbReference type="PANTHER" id="PTHR33516">
    <property type="entry name" value="LEXA REPRESSOR"/>
    <property type="match status" value="1"/>
</dbReference>
<feature type="domain" description="Peptidase S24/S26A/S26B/S26C" evidence="14">
    <location>
        <begin position="84"/>
        <end position="201"/>
    </location>
</feature>